<organism evidence="2 3">
    <name type="scientific">Streptomyces virginiae</name>
    <name type="common">Streptomyces cinnamonensis</name>
    <dbReference type="NCBI Taxonomy" id="1961"/>
    <lineage>
        <taxon>Bacteria</taxon>
        <taxon>Bacillati</taxon>
        <taxon>Actinomycetota</taxon>
        <taxon>Actinomycetes</taxon>
        <taxon>Kitasatosporales</taxon>
        <taxon>Streptomycetaceae</taxon>
        <taxon>Streptomyces</taxon>
    </lineage>
</organism>
<feature type="region of interest" description="Disordered" evidence="1">
    <location>
        <begin position="270"/>
        <end position="289"/>
    </location>
</feature>
<reference evidence="3" key="1">
    <citation type="submission" date="2020-09" db="EMBL/GenBank/DDBJ databases">
        <title>Whole genome shotgun sequence of Streptomyces cinnamonensis NBRC 15873.</title>
        <authorList>
            <person name="Komaki H."/>
            <person name="Tamura T."/>
        </authorList>
    </citation>
    <scope>NUCLEOTIDE SEQUENCE [LARGE SCALE GENOMIC DNA]</scope>
    <source>
        <strain evidence="3">NBRC 15873</strain>
    </source>
</reference>
<proteinExistence type="predicted"/>
<dbReference type="RefSeq" id="WP_053612444.1">
    <property type="nucleotide sequence ID" value="NZ_BMRU01000013.1"/>
</dbReference>
<dbReference type="Proteomes" id="UP000660554">
    <property type="component" value="Unassembled WGS sequence"/>
</dbReference>
<comment type="caution">
    <text evidence="2">The sequence shown here is derived from an EMBL/GenBank/DDBJ whole genome shotgun (WGS) entry which is preliminary data.</text>
</comment>
<keyword evidence="3" id="KW-1185">Reference proteome</keyword>
<dbReference type="GeneID" id="86957470"/>
<protein>
    <recommendedName>
        <fullName evidence="4">Bacterial transcriptional activator domain-containing protein</fullName>
    </recommendedName>
</protein>
<evidence type="ECO:0000313" key="2">
    <source>
        <dbReference type="EMBL" id="GHI11755.1"/>
    </source>
</evidence>
<evidence type="ECO:0008006" key="4">
    <source>
        <dbReference type="Google" id="ProtNLM"/>
    </source>
</evidence>
<evidence type="ECO:0000313" key="3">
    <source>
        <dbReference type="Proteomes" id="UP000660554"/>
    </source>
</evidence>
<evidence type="ECO:0000256" key="1">
    <source>
        <dbReference type="SAM" id="MobiDB-lite"/>
    </source>
</evidence>
<sequence>MTTDAGQVPATPLYTITLTGSGVSIDGEPVGVPAGDLPAARLAALAEIRVRAALRGRPVRVTAKEPDGSAWPLVVDPDGRVTTLSVPHPVVPPPVRAGDGSGRSAAPVVPVVPVAPAAPVVPEPAVTWGAPLPVAHQEAWARLLAAHGAGDTTTAIALAERTEAALEAEYGPLHPHTVQVLSARAWLVLGRRDDLSATVQLLVRTALRRRRAGAEPRSETAQVAGNAHAAWRSLAATDPRRALELSGPLTDMLEELGWPDHTQDVVRWVEEATPRPTLPEDPASPEGRT</sequence>
<gene>
    <name evidence="2" type="ORF">Scinn_12180</name>
</gene>
<accession>A0ABQ3NG69</accession>
<name>A0ABQ3NG69_STRVG</name>
<dbReference type="EMBL" id="BNDV01000002">
    <property type="protein sequence ID" value="GHI11755.1"/>
    <property type="molecule type" value="Genomic_DNA"/>
</dbReference>